<name>A0A3P6BM27_BRACM</name>
<reference evidence="2" key="1">
    <citation type="submission" date="2018-11" db="EMBL/GenBank/DDBJ databases">
        <authorList>
            <consortium name="Genoscope - CEA"/>
            <person name="William W."/>
        </authorList>
    </citation>
    <scope>NUCLEOTIDE SEQUENCE</scope>
</reference>
<dbReference type="AlphaFoldDB" id="A0A3P6BM27"/>
<protein>
    <submittedName>
        <fullName evidence="2">Uncharacterized protein</fullName>
    </submittedName>
</protein>
<gene>
    <name evidence="2" type="ORF">BRAA08T33043Z</name>
</gene>
<sequence length="295" mass="33703">MRKLISSDLFVCHGNSYEDDEHDLKMGVLRRSRQLLPAFAEVVTPRPVLRLRRTNARWKAMDREELISSPHRTTFAEQNHHWRGFCNAFMASEKSVKLLLDKDSNRRDFFILEQWLREYTTPRPRHVYRPIRALAGAKEIRDGGPKQLGVESKCVASLSRLKETELVTVILSQGRDRASYHNKAQAAIFNEFTTRRFCQLGKLVSRSSAEKQGLATTELALMERRSCRLWSSIHSPGRNGWRLKLARAKEATGPPSQQSNARKSPALSGAEQARADFSTRVMLITPLPLSLRCSF</sequence>
<organism evidence="2">
    <name type="scientific">Brassica campestris</name>
    <name type="common">Field mustard</name>
    <dbReference type="NCBI Taxonomy" id="3711"/>
    <lineage>
        <taxon>Eukaryota</taxon>
        <taxon>Viridiplantae</taxon>
        <taxon>Streptophyta</taxon>
        <taxon>Embryophyta</taxon>
        <taxon>Tracheophyta</taxon>
        <taxon>Spermatophyta</taxon>
        <taxon>Magnoliopsida</taxon>
        <taxon>eudicotyledons</taxon>
        <taxon>Gunneridae</taxon>
        <taxon>Pentapetalae</taxon>
        <taxon>rosids</taxon>
        <taxon>malvids</taxon>
        <taxon>Brassicales</taxon>
        <taxon>Brassicaceae</taxon>
        <taxon>Brassiceae</taxon>
        <taxon>Brassica</taxon>
    </lineage>
</organism>
<dbReference type="EMBL" id="LR031575">
    <property type="protein sequence ID" value="VDD03566.1"/>
    <property type="molecule type" value="Genomic_DNA"/>
</dbReference>
<evidence type="ECO:0000313" key="2">
    <source>
        <dbReference type="EMBL" id="VDD03566.1"/>
    </source>
</evidence>
<feature type="region of interest" description="Disordered" evidence="1">
    <location>
        <begin position="249"/>
        <end position="270"/>
    </location>
</feature>
<evidence type="ECO:0000256" key="1">
    <source>
        <dbReference type="SAM" id="MobiDB-lite"/>
    </source>
</evidence>
<accession>A0A3P6BM27</accession>
<proteinExistence type="predicted"/>